<evidence type="ECO:0000313" key="2">
    <source>
        <dbReference type="Proteomes" id="UP000501669"/>
    </source>
</evidence>
<dbReference type="AlphaFoldDB" id="A0A7Z3C8E7"/>
<name>A0A7Z3C8E7_PSEFL</name>
<organism evidence="1 2">
    <name type="scientific">Pseudomonas fluorescens</name>
    <dbReference type="NCBI Taxonomy" id="294"/>
    <lineage>
        <taxon>Bacteria</taxon>
        <taxon>Pseudomonadati</taxon>
        <taxon>Pseudomonadota</taxon>
        <taxon>Gammaproteobacteria</taxon>
        <taxon>Pseudomonadales</taxon>
        <taxon>Pseudomonadaceae</taxon>
        <taxon>Pseudomonas</taxon>
    </lineage>
</organism>
<sequence length="507" mass="52505">MLEIAQRAAVQVDQRVALHVVGEDQRVATFVGVFLDQVQFARLVKHIGVVAGAANHCVQTSHTVEYVTAGVTGQHVVLVVAHGIDAGISSELEILEVAAQGVADRCANGVDFVSHGAGFDDHITDIVDHIDIVAGAPVHVVFAGIAIEDVVQGIAVQDVVEGGAGGVFDLGAKGNRQATVERIDSAVGVVLEIQTQAAVGPFVQVEGDAIALGAGIDRVVAAGIPDGFEYRPVGLPRVDVVAGLPVHVGAVQRLDGENVQHHRRRRLGRIAVVVAHDRIADIVQRRVEEGGVRRAGGKRVLEAQGMTDLVDVGHVVIGTLDRVVGGRLANPDIPAARRGGGGIGPGSGLIAHQAVTAEPQVTDIGNVVGGLGKADVGHGTPGGKCRSDAVLLIAGQGIDGLVFVVRAVVGREIGCPGLDKAVGQLGRTVEGPIDACPVGSRQQAVDCFIAGEFGIKAYGITSWARHANFLSALRPFLNATATKKCDFAPETVRLTSMSHHFLIADAK</sequence>
<evidence type="ECO:0000313" key="1">
    <source>
        <dbReference type="EMBL" id="QJP97493.1"/>
    </source>
</evidence>
<protein>
    <submittedName>
        <fullName evidence="1">Uncharacterized protein</fullName>
    </submittedName>
</protein>
<proteinExistence type="predicted"/>
<dbReference type="EMBL" id="CP027561">
    <property type="protein sequence ID" value="QJP97493.1"/>
    <property type="molecule type" value="Genomic_DNA"/>
</dbReference>
<dbReference type="Proteomes" id="UP000501669">
    <property type="component" value="Chromosome"/>
</dbReference>
<reference evidence="1 2" key="1">
    <citation type="submission" date="2018-03" db="EMBL/GenBank/DDBJ databases">
        <title>Complete genome sequence of Pseudomonas fluorescens sp. G7.</title>
        <authorList>
            <person name="Gao C.-H."/>
            <person name="Li Z."/>
            <person name="Cai P."/>
        </authorList>
    </citation>
    <scope>NUCLEOTIDE SEQUENCE [LARGE SCALE GENOMIC DNA]</scope>
    <source>
        <strain evidence="1 2">G7</strain>
    </source>
</reference>
<accession>A0A7Z3C8E7</accession>
<gene>
    <name evidence="1" type="ORF">C6Y56_24010</name>
</gene>